<evidence type="ECO:0000259" key="1">
    <source>
        <dbReference type="Pfam" id="PF01814"/>
    </source>
</evidence>
<dbReference type="KEGG" id="ade:Adeh_0406"/>
<feature type="domain" description="Hemerythrin-like" evidence="1">
    <location>
        <begin position="94"/>
        <end position="152"/>
    </location>
</feature>
<dbReference type="InterPro" id="IPR012312">
    <property type="entry name" value="Hemerythrin-like"/>
</dbReference>
<dbReference type="eggNOG" id="COG3945">
    <property type="taxonomic scope" value="Bacteria"/>
</dbReference>
<proteinExistence type="predicted"/>
<dbReference type="Pfam" id="PF01814">
    <property type="entry name" value="Hemerythrin"/>
    <property type="match status" value="1"/>
</dbReference>
<dbReference type="EMBL" id="CP000251">
    <property type="protein sequence ID" value="ABC80182.1"/>
    <property type="molecule type" value="Genomic_DNA"/>
</dbReference>
<evidence type="ECO:0000313" key="3">
    <source>
        <dbReference type="Proteomes" id="UP000001935"/>
    </source>
</evidence>
<dbReference type="Gene3D" id="1.20.120.520">
    <property type="entry name" value="nmb1532 protein domain like"/>
    <property type="match status" value="1"/>
</dbReference>
<organism evidence="2 3">
    <name type="scientific">Anaeromyxobacter dehalogenans (strain 2CP-C)</name>
    <dbReference type="NCBI Taxonomy" id="290397"/>
    <lineage>
        <taxon>Bacteria</taxon>
        <taxon>Pseudomonadati</taxon>
        <taxon>Myxococcota</taxon>
        <taxon>Myxococcia</taxon>
        <taxon>Myxococcales</taxon>
        <taxon>Cystobacterineae</taxon>
        <taxon>Anaeromyxobacteraceae</taxon>
        <taxon>Anaeromyxobacter</taxon>
    </lineage>
</organism>
<name>Q2IN03_ANADE</name>
<reference evidence="2" key="1">
    <citation type="submission" date="2006-01" db="EMBL/GenBank/DDBJ databases">
        <title>Complete sequence of Anaeromyxobacter dehalogenans 2CP-C.</title>
        <authorList>
            <consortium name="US DOE Joint Genome Institute"/>
            <person name="Copeland A."/>
            <person name="Lucas S."/>
            <person name="Lapidus A."/>
            <person name="Barry K."/>
            <person name="Detter J.C."/>
            <person name="Glavina T."/>
            <person name="Hammon N."/>
            <person name="Israni S."/>
            <person name="Pitluck S."/>
            <person name="Brettin T."/>
            <person name="Bruce D."/>
            <person name="Han C."/>
            <person name="Tapia R."/>
            <person name="Gilna P."/>
            <person name="Kiss H."/>
            <person name="Schmutz J."/>
            <person name="Larimer F."/>
            <person name="Land M."/>
            <person name="Kyrpides N."/>
            <person name="Anderson I."/>
            <person name="Sanford R.A."/>
            <person name="Ritalahti K.M."/>
            <person name="Thomas H.S."/>
            <person name="Kirby J.R."/>
            <person name="Zhulin I.B."/>
            <person name="Loeffler F.E."/>
            <person name="Richardson P."/>
        </authorList>
    </citation>
    <scope>NUCLEOTIDE SEQUENCE</scope>
    <source>
        <strain evidence="2">2CP-C</strain>
    </source>
</reference>
<dbReference type="Proteomes" id="UP000001935">
    <property type="component" value="Chromosome"/>
</dbReference>
<sequence length="177" mass="19854">MEPAGALAHVRGAGHDSFMRRSRQLKPLSSEHHQAMLVAFQLKMGLAGHPESAGAPKDLPGLLALARRFDEQVFRTHSRTEEDVLGRHLTGADLHRLGAEHAELTRLLDSARTARPPELRAALTAFAELLERHVRWEEREVFPYAEDHVDEETLATIGGELELRLVLARTEARAQRR</sequence>
<gene>
    <name evidence="2" type="ordered locus">Adeh_0406</name>
</gene>
<accession>Q2IN03</accession>
<evidence type="ECO:0000313" key="2">
    <source>
        <dbReference type="EMBL" id="ABC80182.1"/>
    </source>
</evidence>
<dbReference type="STRING" id="290397.Adeh_0406"/>
<protein>
    <recommendedName>
        <fullName evidence="1">Hemerythrin-like domain-containing protein</fullName>
    </recommendedName>
</protein>
<dbReference type="AlphaFoldDB" id="Q2IN03"/>
<dbReference type="HOGENOM" id="CLU_129685_1_0_7"/>